<evidence type="ECO:0000313" key="2">
    <source>
        <dbReference type="Proteomes" id="UP000675881"/>
    </source>
</evidence>
<keyword evidence="2" id="KW-1185">Reference proteome</keyword>
<proteinExistence type="predicted"/>
<organism evidence="1 2">
    <name type="scientific">Lepeophtheirus salmonis</name>
    <name type="common">Salmon louse</name>
    <name type="synonym">Caligus salmonis</name>
    <dbReference type="NCBI Taxonomy" id="72036"/>
    <lineage>
        <taxon>Eukaryota</taxon>
        <taxon>Metazoa</taxon>
        <taxon>Ecdysozoa</taxon>
        <taxon>Arthropoda</taxon>
        <taxon>Crustacea</taxon>
        <taxon>Multicrustacea</taxon>
        <taxon>Hexanauplia</taxon>
        <taxon>Copepoda</taxon>
        <taxon>Siphonostomatoida</taxon>
        <taxon>Caligidae</taxon>
        <taxon>Lepeophtheirus</taxon>
    </lineage>
</organism>
<gene>
    <name evidence="1" type="ORF">LSAA_12784</name>
</gene>
<name>A0A7R8HCA2_LEPSM</name>
<dbReference type="EMBL" id="HG994586">
    <property type="protein sequence ID" value="CAF3003338.1"/>
    <property type="molecule type" value="Genomic_DNA"/>
</dbReference>
<sequence length="207" mass="24000">MNKSTEENSFASSYILALKKNLATKSNKSRLIVDLTSSKNDQYPSKPSNTIFGILKKEQELGKDLPCLDNSSESYSPEKEPLLSNLSEVHYIDEATLSQRNKPDKDHPKNIKPASILEPSSDHKILQWDFKHDYKMKQFKMPRWILEDEDFQQSLQRRLTMNFDRTLSASRKALGLSNTIQVTTINFFKRRREASRKFNDNLDVILT</sequence>
<dbReference type="Proteomes" id="UP000675881">
    <property type="component" value="Chromosome 7"/>
</dbReference>
<protein>
    <submittedName>
        <fullName evidence="1">(salmon louse) hypothetical protein</fullName>
    </submittedName>
</protein>
<reference evidence="1" key="1">
    <citation type="submission" date="2021-02" db="EMBL/GenBank/DDBJ databases">
        <authorList>
            <person name="Bekaert M."/>
        </authorList>
    </citation>
    <scope>NUCLEOTIDE SEQUENCE</scope>
    <source>
        <strain evidence="1">IoA-00</strain>
    </source>
</reference>
<dbReference type="AlphaFoldDB" id="A0A7R8HCA2"/>
<accession>A0A7R8HCA2</accession>
<evidence type="ECO:0000313" key="1">
    <source>
        <dbReference type="EMBL" id="CAF3003338.1"/>
    </source>
</evidence>